<protein>
    <recommendedName>
        <fullName evidence="3">Class I SAM-dependent methyltransferase</fullName>
    </recommendedName>
</protein>
<gene>
    <name evidence="1" type="ORF">UW68_C0027G0012</name>
</gene>
<accession>A0A0G1JME9</accession>
<evidence type="ECO:0008006" key="3">
    <source>
        <dbReference type="Google" id="ProtNLM"/>
    </source>
</evidence>
<dbReference type="STRING" id="1618384.UW68_C0027G0012"/>
<dbReference type="PANTHER" id="PTHR37909:SF1">
    <property type="entry name" value="S-ADENOSYL-L-METHIONINE-DEPENDENT METHYLTRANSFERASES SUPERFAMILY PROTEIN"/>
    <property type="match status" value="1"/>
</dbReference>
<dbReference type="PATRIC" id="fig|1618384.3.peg.739"/>
<evidence type="ECO:0000313" key="1">
    <source>
        <dbReference type="EMBL" id="KKT72726.1"/>
    </source>
</evidence>
<dbReference type="Gene3D" id="3.40.50.150">
    <property type="entry name" value="Vaccinia Virus protein VP39"/>
    <property type="match status" value="1"/>
</dbReference>
<name>A0A0G1JME9_9BACT</name>
<sequence length="203" mass="23655">MDTLAYFINKYGIDITKESPFKLSISRETDIPQIFKELGFKIGAEIGVYRGAYSETLLKAIPGLKLSGIDLWEIYPGYRDYRKTDISEAQKEALERTKDYDCTLIRGWSNEIVKKFADESLDFVYIDGNHAFEYTVQDIALWSKKVRKGGVVYGHDFEDWSHNWRRFDMGVINAVTGWCRSYQIHPWFIIGKDKHPGWLYVKA</sequence>
<reference evidence="1 2" key="1">
    <citation type="journal article" date="2015" name="Nature">
        <title>rRNA introns, odd ribosomes, and small enigmatic genomes across a large radiation of phyla.</title>
        <authorList>
            <person name="Brown C.T."/>
            <person name="Hug L.A."/>
            <person name="Thomas B.C."/>
            <person name="Sharon I."/>
            <person name="Castelle C.J."/>
            <person name="Singh A."/>
            <person name="Wilkins M.J."/>
            <person name="Williams K.H."/>
            <person name="Banfield J.F."/>
        </authorList>
    </citation>
    <scope>NUCLEOTIDE SEQUENCE [LARGE SCALE GENOMIC DNA]</scope>
</reference>
<comment type="caution">
    <text evidence="1">The sequence shown here is derived from an EMBL/GenBank/DDBJ whole genome shotgun (WGS) entry which is preliminary data.</text>
</comment>
<dbReference type="Proteomes" id="UP000034835">
    <property type="component" value="Unassembled WGS sequence"/>
</dbReference>
<organism evidence="1 2">
    <name type="scientific">Candidatus Collierbacteria bacterium GW2011_GWB1_44_6</name>
    <dbReference type="NCBI Taxonomy" id="1618384"/>
    <lineage>
        <taxon>Bacteria</taxon>
        <taxon>Candidatus Collieribacteriota</taxon>
    </lineage>
</organism>
<dbReference type="PANTHER" id="PTHR37909">
    <property type="entry name" value="S-ADENOSYL-L-METHIONINE-DEPENDENT METHYLTRANSFERASES SUPERFAMILY PROTEIN"/>
    <property type="match status" value="1"/>
</dbReference>
<dbReference type="AlphaFoldDB" id="A0A0G1JME9"/>
<dbReference type="SUPFAM" id="SSF53335">
    <property type="entry name" value="S-adenosyl-L-methionine-dependent methyltransferases"/>
    <property type="match status" value="1"/>
</dbReference>
<dbReference type="Pfam" id="PF13578">
    <property type="entry name" value="Methyltransf_24"/>
    <property type="match status" value="1"/>
</dbReference>
<dbReference type="EMBL" id="LCJG01000027">
    <property type="protein sequence ID" value="KKT72726.1"/>
    <property type="molecule type" value="Genomic_DNA"/>
</dbReference>
<dbReference type="InterPro" id="IPR029063">
    <property type="entry name" value="SAM-dependent_MTases_sf"/>
</dbReference>
<evidence type="ECO:0000313" key="2">
    <source>
        <dbReference type="Proteomes" id="UP000034835"/>
    </source>
</evidence>
<proteinExistence type="predicted"/>